<sequence length="66" mass="7144">MLSGKVIYTDDKMSLGTIVERHVQQDACYQKGPDCATGHVDHVVEGVTVCLRAPRATMNLVLATLS</sequence>
<evidence type="ECO:0000313" key="2">
    <source>
        <dbReference type="Proteomes" id="UP000326396"/>
    </source>
</evidence>
<reference evidence="1 2" key="1">
    <citation type="submission" date="2019-05" db="EMBL/GenBank/DDBJ databases">
        <title>Mikania micrantha, genome provides insights into the molecular mechanism of rapid growth.</title>
        <authorList>
            <person name="Liu B."/>
        </authorList>
    </citation>
    <scope>NUCLEOTIDE SEQUENCE [LARGE SCALE GENOMIC DNA]</scope>
    <source>
        <strain evidence="1">NLD-2019</strain>
        <tissue evidence="1">Leaf</tissue>
    </source>
</reference>
<evidence type="ECO:0000313" key="1">
    <source>
        <dbReference type="EMBL" id="KAD6795578.1"/>
    </source>
</evidence>
<organism evidence="1 2">
    <name type="scientific">Mikania micrantha</name>
    <name type="common">bitter vine</name>
    <dbReference type="NCBI Taxonomy" id="192012"/>
    <lineage>
        <taxon>Eukaryota</taxon>
        <taxon>Viridiplantae</taxon>
        <taxon>Streptophyta</taxon>
        <taxon>Embryophyta</taxon>
        <taxon>Tracheophyta</taxon>
        <taxon>Spermatophyta</taxon>
        <taxon>Magnoliopsida</taxon>
        <taxon>eudicotyledons</taxon>
        <taxon>Gunneridae</taxon>
        <taxon>Pentapetalae</taxon>
        <taxon>asterids</taxon>
        <taxon>campanulids</taxon>
        <taxon>Asterales</taxon>
        <taxon>Asteraceae</taxon>
        <taxon>Asteroideae</taxon>
        <taxon>Heliantheae alliance</taxon>
        <taxon>Eupatorieae</taxon>
        <taxon>Mikania</taxon>
    </lineage>
</organism>
<gene>
    <name evidence="1" type="ORF">E3N88_06474</name>
</gene>
<name>A0A5N6PNW0_9ASTR</name>
<dbReference type="EMBL" id="SZYD01000003">
    <property type="protein sequence ID" value="KAD6795578.1"/>
    <property type="molecule type" value="Genomic_DNA"/>
</dbReference>
<protein>
    <submittedName>
        <fullName evidence="1">Uncharacterized protein</fullName>
    </submittedName>
</protein>
<keyword evidence="2" id="KW-1185">Reference proteome</keyword>
<proteinExistence type="predicted"/>
<dbReference type="Proteomes" id="UP000326396">
    <property type="component" value="Linkage Group LG11"/>
</dbReference>
<accession>A0A5N6PNW0</accession>
<comment type="caution">
    <text evidence="1">The sequence shown here is derived from an EMBL/GenBank/DDBJ whole genome shotgun (WGS) entry which is preliminary data.</text>
</comment>
<dbReference type="AlphaFoldDB" id="A0A5N6PNW0"/>